<keyword evidence="3" id="KW-1185">Reference proteome</keyword>
<feature type="transmembrane region" description="Helical" evidence="1">
    <location>
        <begin position="174"/>
        <end position="200"/>
    </location>
</feature>
<dbReference type="EMBL" id="ML996173">
    <property type="protein sequence ID" value="KAF2732646.1"/>
    <property type="molecule type" value="Genomic_DNA"/>
</dbReference>
<reference evidence="2" key="1">
    <citation type="journal article" date="2020" name="Stud. Mycol.">
        <title>101 Dothideomycetes genomes: a test case for predicting lifestyles and emergence of pathogens.</title>
        <authorList>
            <person name="Haridas S."/>
            <person name="Albert R."/>
            <person name="Binder M."/>
            <person name="Bloem J."/>
            <person name="Labutti K."/>
            <person name="Salamov A."/>
            <person name="Andreopoulos B."/>
            <person name="Baker S."/>
            <person name="Barry K."/>
            <person name="Bills G."/>
            <person name="Bluhm B."/>
            <person name="Cannon C."/>
            <person name="Castanera R."/>
            <person name="Culley D."/>
            <person name="Daum C."/>
            <person name="Ezra D."/>
            <person name="Gonzalez J."/>
            <person name="Henrissat B."/>
            <person name="Kuo A."/>
            <person name="Liang C."/>
            <person name="Lipzen A."/>
            <person name="Lutzoni F."/>
            <person name="Magnuson J."/>
            <person name="Mondo S."/>
            <person name="Nolan M."/>
            <person name="Ohm R."/>
            <person name="Pangilinan J."/>
            <person name="Park H.-J."/>
            <person name="Ramirez L."/>
            <person name="Alfaro M."/>
            <person name="Sun H."/>
            <person name="Tritt A."/>
            <person name="Yoshinaga Y."/>
            <person name="Zwiers L.-H."/>
            <person name="Turgeon B."/>
            <person name="Goodwin S."/>
            <person name="Spatafora J."/>
            <person name="Crous P."/>
            <person name="Grigoriev I."/>
        </authorList>
    </citation>
    <scope>NUCLEOTIDE SEQUENCE</scope>
    <source>
        <strain evidence="2">CBS 125425</strain>
    </source>
</reference>
<feature type="transmembrane region" description="Helical" evidence="1">
    <location>
        <begin position="85"/>
        <end position="108"/>
    </location>
</feature>
<accession>A0A9P4V0Y1</accession>
<comment type="caution">
    <text evidence="2">The sequence shown here is derived from an EMBL/GenBank/DDBJ whole genome shotgun (WGS) entry which is preliminary data.</text>
</comment>
<evidence type="ECO:0000256" key="1">
    <source>
        <dbReference type="SAM" id="Phobius"/>
    </source>
</evidence>
<keyword evidence="1" id="KW-0812">Transmembrane</keyword>
<feature type="transmembrane region" description="Helical" evidence="1">
    <location>
        <begin position="220"/>
        <end position="239"/>
    </location>
</feature>
<dbReference type="OrthoDB" id="4941332at2759"/>
<dbReference type="AlphaFoldDB" id="A0A9P4V0Y1"/>
<name>A0A9P4V0Y1_9PLEO</name>
<protein>
    <submittedName>
        <fullName evidence="2">Uncharacterized protein</fullName>
    </submittedName>
</protein>
<sequence length="327" mass="36529">MVEFFSLLGFPARLAGRGLLAFRYVSNRGATAQVVSDYGDKRFGKSVRYRPWLMIDVKELEELEELINDGTDTQVESWRVSQLSVCGMIAIIGALVASAGVTALQLPGLEDCHFVARGTFVMSLLLSLLSVFFSGLQQSSFGRASEPNDIRKWLTSDTQWDPATMRTRRQSSMVAHMILQSPFEVVVMSITLYIVGMGTYLGSSWKHDLQLSTGSEGNRAVLLAFIIPTVFVLLMYGHMMGLKDREMVKTRDFDEKQIAVANTKLHVSSEDDLEAVQHVQINSTKTPGLTEVEDLRVALKEAAEAHRRAARADEEVANRYERLLMSR</sequence>
<proteinExistence type="predicted"/>
<evidence type="ECO:0000313" key="2">
    <source>
        <dbReference type="EMBL" id="KAF2732646.1"/>
    </source>
</evidence>
<gene>
    <name evidence="2" type="ORF">EJ04DRAFT_440636</name>
</gene>
<feature type="transmembrane region" description="Helical" evidence="1">
    <location>
        <begin position="114"/>
        <end position="136"/>
    </location>
</feature>
<keyword evidence="1" id="KW-1133">Transmembrane helix</keyword>
<organism evidence="2 3">
    <name type="scientific">Polyplosphaeria fusca</name>
    <dbReference type="NCBI Taxonomy" id="682080"/>
    <lineage>
        <taxon>Eukaryota</taxon>
        <taxon>Fungi</taxon>
        <taxon>Dikarya</taxon>
        <taxon>Ascomycota</taxon>
        <taxon>Pezizomycotina</taxon>
        <taxon>Dothideomycetes</taxon>
        <taxon>Pleosporomycetidae</taxon>
        <taxon>Pleosporales</taxon>
        <taxon>Tetraplosphaeriaceae</taxon>
        <taxon>Polyplosphaeria</taxon>
    </lineage>
</organism>
<dbReference type="Proteomes" id="UP000799444">
    <property type="component" value="Unassembled WGS sequence"/>
</dbReference>
<keyword evidence="1" id="KW-0472">Membrane</keyword>
<evidence type="ECO:0000313" key="3">
    <source>
        <dbReference type="Proteomes" id="UP000799444"/>
    </source>
</evidence>